<comment type="caution">
    <text evidence="2">The sequence shown here is derived from an EMBL/GenBank/DDBJ whole genome shotgun (WGS) entry which is preliminary data.</text>
</comment>
<dbReference type="STRING" id="1776384.GCA_900086585_02474"/>
<dbReference type="Proteomes" id="UP000284841">
    <property type="component" value="Unassembled WGS sequence"/>
</dbReference>
<sequence>MKHTVKLFTIGMKQIAKDGMLAVMVPAPFLIGLFFKFAIPFINSILVREFSFSLIPWYGLVDGMLICLAPMFAAMISAFLLLEERDEGIHAYYQITPAEGYSYLFARIGLPMIGAFLITMVVAAFFNISSLSAAVILASALVSSFTGIFLAMMVVSLAGNRVEGLAASKLMGISFAGLILIWFLPAPYYYVVSFLPSFWVGKLMTDGAEISSLLFGLLTCLLWITFFTRKFLKKV</sequence>
<dbReference type="OrthoDB" id="1551065at2"/>
<feature type="transmembrane region" description="Helical" evidence="1">
    <location>
        <begin position="170"/>
        <end position="190"/>
    </location>
</feature>
<feature type="transmembrane region" description="Helical" evidence="1">
    <location>
        <begin position="210"/>
        <end position="228"/>
    </location>
</feature>
<dbReference type="RefSeq" id="WP_118333285.1">
    <property type="nucleotide sequence ID" value="NZ_AP025567.1"/>
</dbReference>
<keyword evidence="3" id="KW-1185">Reference proteome</keyword>
<feature type="transmembrane region" description="Helical" evidence="1">
    <location>
        <begin position="103"/>
        <end position="128"/>
    </location>
</feature>
<keyword evidence="1" id="KW-1133">Transmembrane helix</keyword>
<accession>A0A415E690</accession>
<evidence type="ECO:0000256" key="1">
    <source>
        <dbReference type="SAM" id="Phobius"/>
    </source>
</evidence>
<dbReference type="AlphaFoldDB" id="A0A415E690"/>
<proteinExistence type="predicted"/>
<keyword evidence="1" id="KW-0472">Membrane</keyword>
<organism evidence="2 3">
    <name type="scientific">Emergencia timonensis</name>
    <dbReference type="NCBI Taxonomy" id="1776384"/>
    <lineage>
        <taxon>Bacteria</taxon>
        <taxon>Bacillati</taxon>
        <taxon>Bacillota</taxon>
        <taxon>Clostridia</taxon>
        <taxon>Peptostreptococcales</taxon>
        <taxon>Anaerovoracaceae</taxon>
        <taxon>Emergencia</taxon>
    </lineage>
</organism>
<evidence type="ECO:0000313" key="3">
    <source>
        <dbReference type="Proteomes" id="UP000284841"/>
    </source>
</evidence>
<evidence type="ECO:0000313" key="2">
    <source>
        <dbReference type="EMBL" id="RHJ89180.1"/>
    </source>
</evidence>
<reference evidence="2 3" key="1">
    <citation type="submission" date="2018-08" db="EMBL/GenBank/DDBJ databases">
        <title>A genome reference for cultivated species of the human gut microbiota.</title>
        <authorList>
            <person name="Zou Y."/>
            <person name="Xue W."/>
            <person name="Luo G."/>
        </authorList>
    </citation>
    <scope>NUCLEOTIDE SEQUENCE [LARGE SCALE GENOMIC DNA]</scope>
    <source>
        <strain evidence="2 3">AM07-24</strain>
    </source>
</reference>
<dbReference type="EMBL" id="QRMS01000001">
    <property type="protein sequence ID" value="RHJ89180.1"/>
    <property type="molecule type" value="Genomic_DNA"/>
</dbReference>
<evidence type="ECO:0008006" key="4">
    <source>
        <dbReference type="Google" id="ProtNLM"/>
    </source>
</evidence>
<keyword evidence="1" id="KW-0812">Transmembrane</keyword>
<feature type="transmembrane region" description="Helical" evidence="1">
    <location>
        <begin position="21"/>
        <end position="42"/>
    </location>
</feature>
<protein>
    <recommendedName>
        <fullName evidence="4">ABC transporter permease</fullName>
    </recommendedName>
</protein>
<name>A0A415E690_9FIRM</name>
<feature type="transmembrane region" description="Helical" evidence="1">
    <location>
        <begin position="134"/>
        <end position="158"/>
    </location>
</feature>
<gene>
    <name evidence="2" type="ORF">DW099_00990</name>
</gene>
<feature type="transmembrane region" description="Helical" evidence="1">
    <location>
        <begin position="54"/>
        <end position="82"/>
    </location>
</feature>